<protein>
    <submittedName>
        <fullName evidence="2">Uncharacterized protein</fullName>
    </submittedName>
</protein>
<proteinExistence type="predicted"/>
<dbReference type="OrthoDB" id="6434179at2759"/>
<feature type="transmembrane region" description="Helical" evidence="1">
    <location>
        <begin position="256"/>
        <end position="275"/>
    </location>
</feature>
<comment type="caution">
    <text evidence="2">The sequence shown here is derived from an EMBL/GenBank/DDBJ whole genome shotgun (WGS) entry which is preliminary data.</text>
</comment>
<gene>
    <name evidence="2" type="ORF">NPIL_10161</name>
</gene>
<organism evidence="2 3">
    <name type="scientific">Nephila pilipes</name>
    <name type="common">Giant wood spider</name>
    <name type="synonym">Nephila maculata</name>
    <dbReference type="NCBI Taxonomy" id="299642"/>
    <lineage>
        <taxon>Eukaryota</taxon>
        <taxon>Metazoa</taxon>
        <taxon>Ecdysozoa</taxon>
        <taxon>Arthropoda</taxon>
        <taxon>Chelicerata</taxon>
        <taxon>Arachnida</taxon>
        <taxon>Araneae</taxon>
        <taxon>Araneomorphae</taxon>
        <taxon>Entelegynae</taxon>
        <taxon>Araneoidea</taxon>
        <taxon>Nephilidae</taxon>
        <taxon>Nephila</taxon>
    </lineage>
</organism>
<name>A0A8X6PXE3_NEPPI</name>
<keyword evidence="1" id="KW-0472">Membrane</keyword>
<reference evidence="2" key="1">
    <citation type="submission" date="2020-08" db="EMBL/GenBank/DDBJ databases">
        <title>Multicomponent nature underlies the extraordinary mechanical properties of spider dragline silk.</title>
        <authorList>
            <person name="Kono N."/>
            <person name="Nakamura H."/>
            <person name="Mori M."/>
            <person name="Yoshida Y."/>
            <person name="Ohtoshi R."/>
            <person name="Malay A.D."/>
            <person name="Moran D.A.P."/>
            <person name="Tomita M."/>
            <person name="Numata K."/>
            <person name="Arakawa K."/>
        </authorList>
    </citation>
    <scope>NUCLEOTIDE SEQUENCE</scope>
</reference>
<dbReference type="EMBL" id="BMAW01121614">
    <property type="protein sequence ID" value="GFT94826.1"/>
    <property type="molecule type" value="Genomic_DNA"/>
</dbReference>
<dbReference type="AlphaFoldDB" id="A0A8X6PXE3"/>
<dbReference type="Proteomes" id="UP000887013">
    <property type="component" value="Unassembled WGS sequence"/>
</dbReference>
<evidence type="ECO:0000256" key="1">
    <source>
        <dbReference type="SAM" id="Phobius"/>
    </source>
</evidence>
<sequence length="290" mass="33274">MRWNTVSVGCGAKFRRLIQSDWARGSLPDVTARDLGTSTISYHWLNSSRWQDLESLFPPFRPHLRDNHTIPILHEINTPHHRFAPSIEENSKHSIPDFLAVDEIRVANIIRRVVSNSLLPEETTEGVGLDTNRIVNLNLSFKNRREGGCDARVEKRILFLRPSLNRLVDICAVSIDELKTSQMEVYLVRLFLRKTAFLSGWLRCIKMSNESPPVSQLVSGVSEASTSRDRGGPASRKIRLMARWRLSCSMITPFRFSLFASNLPFSPISCVVWLLRFTFIHFIKFTYSED</sequence>
<keyword evidence="1" id="KW-1133">Transmembrane helix</keyword>
<accession>A0A8X6PXE3</accession>
<evidence type="ECO:0000313" key="3">
    <source>
        <dbReference type="Proteomes" id="UP000887013"/>
    </source>
</evidence>
<evidence type="ECO:0000313" key="2">
    <source>
        <dbReference type="EMBL" id="GFT94826.1"/>
    </source>
</evidence>
<keyword evidence="3" id="KW-1185">Reference proteome</keyword>
<keyword evidence="1" id="KW-0812">Transmembrane</keyword>